<dbReference type="Proteomes" id="UP000887565">
    <property type="component" value="Unplaced"/>
</dbReference>
<dbReference type="WBParaSite" id="nRc.2.0.1.t04854-RA">
    <property type="protein sequence ID" value="nRc.2.0.1.t04854-RA"/>
    <property type="gene ID" value="nRc.2.0.1.g04854"/>
</dbReference>
<proteinExistence type="predicted"/>
<name>A0A915HSX0_ROMCU</name>
<keyword evidence="1" id="KW-0812">Transmembrane</keyword>
<reference evidence="3" key="1">
    <citation type="submission" date="2022-11" db="UniProtKB">
        <authorList>
            <consortium name="WormBaseParasite"/>
        </authorList>
    </citation>
    <scope>IDENTIFICATION</scope>
</reference>
<protein>
    <submittedName>
        <fullName evidence="3">Uncharacterized protein</fullName>
    </submittedName>
</protein>
<accession>A0A915HSX0</accession>
<organism evidence="2 3">
    <name type="scientific">Romanomermis culicivorax</name>
    <name type="common">Nematode worm</name>
    <dbReference type="NCBI Taxonomy" id="13658"/>
    <lineage>
        <taxon>Eukaryota</taxon>
        <taxon>Metazoa</taxon>
        <taxon>Ecdysozoa</taxon>
        <taxon>Nematoda</taxon>
        <taxon>Enoplea</taxon>
        <taxon>Dorylaimia</taxon>
        <taxon>Mermithida</taxon>
        <taxon>Mermithoidea</taxon>
        <taxon>Mermithidae</taxon>
        <taxon>Romanomermis</taxon>
    </lineage>
</organism>
<sequence>MAAMVMGVQCGLGLMVIVIAVVGFLVIAVIVIAMQVAGIVMAIETNQTGVARITAVISVITTMRRRGKGLQVQQRKRIHAWGWELCRD</sequence>
<feature type="transmembrane region" description="Helical" evidence="1">
    <location>
        <begin position="49"/>
        <end position="67"/>
    </location>
</feature>
<evidence type="ECO:0000256" key="1">
    <source>
        <dbReference type="SAM" id="Phobius"/>
    </source>
</evidence>
<keyword evidence="1" id="KW-1133">Transmembrane helix</keyword>
<keyword evidence="2" id="KW-1185">Reference proteome</keyword>
<evidence type="ECO:0000313" key="2">
    <source>
        <dbReference type="Proteomes" id="UP000887565"/>
    </source>
</evidence>
<keyword evidence="1" id="KW-0472">Membrane</keyword>
<feature type="transmembrane region" description="Helical" evidence="1">
    <location>
        <begin position="12"/>
        <end position="43"/>
    </location>
</feature>
<dbReference type="AlphaFoldDB" id="A0A915HSX0"/>
<evidence type="ECO:0000313" key="3">
    <source>
        <dbReference type="WBParaSite" id="nRc.2.0.1.t04854-RA"/>
    </source>
</evidence>